<gene>
    <name evidence="1" type="ORF">LCGC14_1692340</name>
</gene>
<dbReference type="EMBL" id="LAZR01014821">
    <property type="protein sequence ID" value="KKM15801.1"/>
    <property type="molecule type" value="Genomic_DNA"/>
</dbReference>
<evidence type="ECO:0000313" key="1">
    <source>
        <dbReference type="EMBL" id="KKM15801.1"/>
    </source>
</evidence>
<name>A0A0F9HKC9_9ZZZZ</name>
<accession>A0A0F9HKC9</accession>
<proteinExistence type="predicted"/>
<protein>
    <submittedName>
        <fullName evidence="1">Uncharacterized protein</fullName>
    </submittedName>
</protein>
<reference evidence="1" key="1">
    <citation type="journal article" date="2015" name="Nature">
        <title>Complex archaea that bridge the gap between prokaryotes and eukaryotes.</title>
        <authorList>
            <person name="Spang A."/>
            <person name="Saw J.H."/>
            <person name="Jorgensen S.L."/>
            <person name="Zaremba-Niedzwiedzka K."/>
            <person name="Martijn J."/>
            <person name="Lind A.E."/>
            <person name="van Eijk R."/>
            <person name="Schleper C."/>
            <person name="Guy L."/>
            <person name="Ettema T.J."/>
        </authorList>
    </citation>
    <scope>NUCLEOTIDE SEQUENCE</scope>
</reference>
<organism evidence="1">
    <name type="scientific">marine sediment metagenome</name>
    <dbReference type="NCBI Taxonomy" id="412755"/>
    <lineage>
        <taxon>unclassified sequences</taxon>
        <taxon>metagenomes</taxon>
        <taxon>ecological metagenomes</taxon>
    </lineage>
</organism>
<sequence>MDSRRRQLITSSLLAAIVVSALLSSDVSAKPSAGPLFLGTIGQTDLPRESLYPKVSAYRGRIAWSHYDSATDQWVLMTRIRGRVRQAPVAPRAGRPFDVDLGPNAAGNTAAVYSRCRGSWLRHL</sequence>
<dbReference type="AlphaFoldDB" id="A0A0F9HKC9"/>
<comment type="caution">
    <text evidence="1">The sequence shown here is derived from an EMBL/GenBank/DDBJ whole genome shotgun (WGS) entry which is preliminary data.</text>
</comment>